<dbReference type="SUPFAM" id="SSF50475">
    <property type="entry name" value="FMN-binding split barrel"/>
    <property type="match status" value="1"/>
</dbReference>
<dbReference type="PANTHER" id="PTHR35802:SF1">
    <property type="entry name" value="PROTEASE SYNTHASE AND SPORULATION PROTEIN PAI 2"/>
    <property type="match status" value="1"/>
</dbReference>
<dbReference type="PANTHER" id="PTHR35802">
    <property type="entry name" value="PROTEASE SYNTHASE AND SPORULATION PROTEIN PAI 2"/>
    <property type="match status" value="1"/>
</dbReference>
<dbReference type="InterPro" id="IPR012349">
    <property type="entry name" value="Split_barrel_FMN-bd"/>
</dbReference>
<evidence type="ECO:0000313" key="1">
    <source>
        <dbReference type="EMBL" id="MBD9356204.1"/>
    </source>
</evidence>
<accession>A0ABR9CZ96</accession>
<dbReference type="InterPro" id="IPR007396">
    <property type="entry name" value="TR_PAI2-type"/>
</dbReference>
<name>A0ABR9CZ96_9GAMM</name>
<protein>
    <submittedName>
        <fullName evidence="1">FMN-binding negative transcriptional regulator</fullName>
    </submittedName>
</protein>
<dbReference type="Pfam" id="PF04299">
    <property type="entry name" value="FMN_bind_2"/>
    <property type="match status" value="1"/>
</dbReference>
<organism evidence="1 2">
    <name type="scientific">Methylomonas albis</name>
    <dbReference type="NCBI Taxonomy" id="1854563"/>
    <lineage>
        <taxon>Bacteria</taxon>
        <taxon>Pseudomonadati</taxon>
        <taxon>Pseudomonadota</taxon>
        <taxon>Gammaproteobacteria</taxon>
        <taxon>Methylococcales</taxon>
        <taxon>Methylococcaceae</taxon>
        <taxon>Methylomonas</taxon>
    </lineage>
</organism>
<keyword evidence="2" id="KW-1185">Reference proteome</keyword>
<dbReference type="PIRSF" id="PIRSF010372">
    <property type="entry name" value="PaiB"/>
    <property type="match status" value="1"/>
</dbReference>
<evidence type="ECO:0000313" key="2">
    <source>
        <dbReference type="Proteomes" id="UP000652176"/>
    </source>
</evidence>
<dbReference type="Gene3D" id="2.30.110.10">
    <property type="entry name" value="Electron Transport, Fmn-binding Protein, Chain A"/>
    <property type="match status" value="1"/>
</dbReference>
<dbReference type="EMBL" id="JACXSS010000001">
    <property type="protein sequence ID" value="MBD9356204.1"/>
    <property type="molecule type" value="Genomic_DNA"/>
</dbReference>
<dbReference type="Proteomes" id="UP000652176">
    <property type="component" value="Unassembled WGS sequence"/>
</dbReference>
<dbReference type="RefSeq" id="WP_192374581.1">
    <property type="nucleotide sequence ID" value="NZ_CAJHIV010000001.1"/>
</dbReference>
<comment type="caution">
    <text evidence="1">The sequence shown here is derived from an EMBL/GenBank/DDBJ whole genome shotgun (WGS) entry which is preliminary data.</text>
</comment>
<reference evidence="1 2" key="1">
    <citation type="submission" date="2020-09" db="EMBL/GenBank/DDBJ databases">
        <title>Methylomonas albis sp. nov. and Methylomonas fluvii sp. nov.: Two cold-adapted methanotrophs from the River Elbe and an amended description of Methylovulum psychrotolerans strain Eb1.</title>
        <authorList>
            <person name="Bussmann I.K."/>
            <person name="Klings K.-W."/>
            <person name="Warnstedt J."/>
            <person name="Hoppert M."/>
            <person name="Saborowski A."/>
            <person name="Horn F."/>
            <person name="Liebner S."/>
        </authorList>
    </citation>
    <scope>NUCLEOTIDE SEQUENCE [LARGE SCALE GENOMIC DNA]</scope>
    <source>
        <strain evidence="1 2">EbA</strain>
    </source>
</reference>
<sequence length="210" mass="23589">MYIPKHFDEPRIEVMQALMRDYPLTTLVTLSASGLNANHIPLHWVEEDGSSYGGLRGHIARSNPLWTDFDPQTEVLAVFQAENAYISPSWYASKPQTGKVVPTWNYAAVHAYGKLRIIDDPAWIRRQLQAMTDEFEAGFPEPWSVADAPADFTERLLTQIVGIEISVTRLQGKWKVSQNQPPENRSCVIEALRESGQQAMADLVADAAKH</sequence>
<gene>
    <name evidence="1" type="ORF">IE877_09930</name>
</gene>
<proteinExistence type="predicted"/>